<reference evidence="3" key="1">
    <citation type="submission" date="2010-05" db="EMBL/GenBank/DDBJ databases">
        <title>The Genome Sequence of Magnaporthe poae strain ATCC 64411.</title>
        <authorList>
            <consortium name="The Broad Institute Genome Sequencing Platform"/>
            <consortium name="Broad Institute Genome Sequencing Center for Infectious Disease"/>
            <person name="Ma L.-J."/>
            <person name="Dead R."/>
            <person name="Young S."/>
            <person name="Zeng Q."/>
            <person name="Koehrsen M."/>
            <person name="Alvarado L."/>
            <person name="Berlin A."/>
            <person name="Chapman S.B."/>
            <person name="Chen Z."/>
            <person name="Freedman E."/>
            <person name="Gellesch M."/>
            <person name="Goldberg J."/>
            <person name="Griggs A."/>
            <person name="Gujja S."/>
            <person name="Heilman E.R."/>
            <person name="Heiman D."/>
            <person name="Hepburn T."/>
            <person name="Howarth C."/>
            <person name="Jen D."/>
            <person name="Larson L."/>
            <person name="Mehta T."/>
            <person name="Neiman D."/>
            <person name="Pearson M."/>
            <person name="Roberts A."/>
            <person name="Saif S."/>
            <person name="Shea T."/>
            <person name="Shenoy N."/>
            <person name="Sisk P."/>
            <person name="Stolte C."/>
            <person name="Sykes S."/>
            <person name="Walk T."/>
            <person name="White J."/>
            <person name="Yandava C."/>
            <person name="Haas B."/>
            <person name="Nusbaum C."/>
            <person name="Birren B."/>
        </authorList>
    </citation>
    <scope>NUCLEOTIDE SEQUENCE</scope>
    <source>
        <strain evidence="3">ATCC 64411</strain>
    </source>
</reference>
<gene>
    <name evidence="3" type="ORF">MAPG_06220</name>
</gene>
<accession>A0A0C4E1F9</accession>
<reference evidence="3" key="3">
    <citation type="submission" date="2011-03" db="EMBL/GenBank/DDBJ databases">
        <title>Annotation of Magnaporthe poae ATCC 64411.</title>
        <authorList>
            <person name="Ma L.-J."/>
            <person name="Dead R."/>
            <person name="Young S.K."/>
            <person name="Zeng Q."/>
            <person name="Gargeya S."/>
            <person name="Fitzgerald M."/>
            <person name="Haas B."/>
            <person name="Abouelleil A."/>
            <person name="Alvarado L."/>
            <person name="Arachchi H.M."/>
            <person name="Berlin A."/>
            <person name="Brown A."/>
            <person name="Chapman S.B."/>
            <person name="Chen Z."/>
            <person name="Dunbar C."/>
            <person name="Freedman E."/>
            <person name="Gearin G."/>
            <person name="Gellesch M."/>
            <person name="Goldberg J."/>
            <person name="Griggs A."/>
            <person name="Gujja S."/>
            <person name="Heiman D."/>
            <person name="Howarth C."/>
            <person name="Larson L."/>
            <person name="Lui A."/>
            <person name="MacDonald P.J.P."/>
            <person name="Mehta T."/>
            <person name="Montmayeur A."/>
            <person name="Murphy C."/>
            <person name="Neiman D."/>
            <person name="Pearson M."/>
            <person name="Priest M."/>
            <person name="Roberts A."/>
            <person name="Saif S."/>
            <person name="Shea T."/>
            <person name="Shenoy N."/>
            <person name="Sisk P."/>
            <person name="Stolte C."/>
            <person name="Sykes S."/>
            <person name="Yandava C."/>
            <person name="Wortman J."/>
            <person name="Nusbaum C."/>
            <person name="Birren B."/>
        </authorList>
    </citation>
    <scope>NUCLEOTIDE SEQUENCE</scope>
    <source>
        <strain evidence="3">ATCC 64411</strain>
    </source>
</reference>
<dbReference type="PANTHER" id="PTHR31145:SF6">
    <property type="entry name" value="INTEGRAL MEMBRANE PROTEIN (AFU_ORTHOLOGUE AFUA_7G01610)"/>
    <property type="match status" value="1"/>
</dbReference>
<dbReference type="Proteomes" id="UP000011715">
    <property type="component" value="Unassembled WGS sequence"/>
</dbReference>
<feature type="compositionally biased region" description="Low complexity" evidence="1">
    <location>
        <begin position="796"/>
        <end position="805"/>
    </location>
</feature>
<dbReference type="AlphaFoldDB" id="A0A0C4E1F9"/>
<dbReference type="EMBL" id="ADBL01001494">
    <property type="status" value="NOT_ANNOTATED_CDS"/>
    <property type="molecule type" value="Genomic_DNA"/>
</dbReference>
<keyword evidence="2" id="KW-0812">Transmembrane</keyword>
<feature type="transmembrane region" description="Helical" evidence="2">
    <location>
        <begin position="564"/>
        <end position="585"/>
    </location>
</feature>
<feature type="transmembrane region" description="Helical" evidence="2">
    <location>
        <begin position="512"/>
        <end position="531"/>
    </location>
</feature>
<dbReference type="GO" id="GO:0016020">
    <property type="term" value="C:membrane"/>
    <property type="evidence" value="ECO:0007669"/>
    <property type="project" value="TreeGrafter"/>
</dbReference>
<dbReference type="InterPro" id="IPR040241">
    <property type="entry name" value="TRP_Flc/Pkd2-like"/>
</dbReference>
<evidence type="ECO:0000256" key="1">
    <source>
        <dbReference type="SAM" id="MobiDB-lite"/>
    </source>
</evidence>
<dbReference type="eggNOG" id="ENOG502RS5S">
    <property type="taxonomic scope" value="Eukaryota"/>
</dbReference>
<feature type="transmembrane region" description="Helical" evidence="2">
    <location>
        <begin position="453"/>
        <end position="473"/>
    </location>
</feature>
<proteinExistence type="predicted"/>
<feature type="transmembrane region" description="Helical" evidence="2">
    <location>
        <begin position="426"/>
        <end position="447"/>
    </location>
</feature>
<reference evidence="4" key="5">
    <citation type="submission" date="2015-06" db="UniProtKB">
        <authorList>
            <consortium name="EnsemblFungi"/>
        </authorList>
    </citation>
    <scope>IDENTIFICATION</scope>
    <source>
        <strain evidence="4">ATCC 64411</strain>
    </source>
</reference>
<evidence type="ECO:0000313" key="4">
    <source>
        <dbReference type="EnsemblFungi" id="MAPG_06220T0"/>
    </source>
</evidence>
<dbReference type="OMA" id="ERDDIHE"/>
<reference evidence="4" key="4">
    <citation type="journal article" date="2015" name="G3 (Bethesda)">
        <title>Genome sequences of three phytopathogenic species of the Magnaporthaceae family of fungi.</title>
        <authorList>
            <person name="Okagaki L.H."/>
            <person name="Nunes C.C."/>
            <person name="Sailsbery J."/>
            <person name="Clay B."/>
            <person name="Brown D."/>
            <person name="John T."/>
            <person name="Oh Y."/>
            <person name="Young N."/>
            <person name="Fitzgerald M."/>
            <person name="Haas B.J."/>
            <person name="Zeng Q."/>
            <person name="Young S."/>
            <person name="Adiconis X."/>
            <person name="Fan L."/>
            <person name="Levin J.Z."/>
            <person name="Mitchell T.K."/>
            <person name="Okubara P.A."/>
            <person name="Farman M.L."/>
            <person name="Kohn L.M."/>
            <person name="Birren B."/>
            <person name="Ma L.-J."/>
            <person name="Dean R.A."/>
        </authorList>
    </citation>
    <scope>NUCLEOTIDE SEQUENCE</scope>
    <source>
        <strain evidence="4">ATCC 64411 / 73-15</strain>
    </source>
</reference>
<evidence type="ECO:0000256" key="2">
    <source>
        <dbReference type="SAM" id="Phobius"/>
    </source>
</evidence>
<sequence length="873" mass="93753">MRRTWLGSAPHNNNDLASRRFDRHHAPMPSRSRSRLRWLFALALAACSSSPPTAHAATVQFLPCDVVDGIAASTSATNGTADLATAARVQSISAKLLPSPAEPDAGAGSGHRLHLNLDLYPKTNPPCADQASQPWNMSLDVSSLGPSRSSSGRPENVSCFLQQYPPGVTKPPNFGPILIMNSHVDIGPLGMLPSYALRVSFEPGPDGSIPPRCVYAEVTPQLSGAVTVAAQIGPILVFALVVVSGFLTTLYKQPIVVDTAHSGYWARRVPLQENPAPPPARAILPGVGDCLLHLQFIFLMGALTVRYPGFYQPVVSKTNWAVLFSPSGPIGMRSVYDDGVADGIYWINGTLTGTDGITLLSQVSGTPITTYVFWNMLLLACLVAIAVTLVLKISPLVVPSIRAKFSASADTEPRPHQTATRTTWNVLRVVFSYFLQPLVAIMTYQLSSQFLPAWQLALIVVLMVLVISAIAWMTSTAPSNQLGSLLLGGSKKKYRSLNQGADDGYRRFDSRAIFTIIFFVVAFLRGAMIGAVQSNPIGQLAILALLEFVLLASTAILNPFPSFALVFVCSCLARLAVVVLTIIFLPQLHADIGTRMAVGYSILAIHAAVLLFACALPAALRLARVWFRNMAVYDELEIYGVSQLTRRRTNQSNGLRNPDPARDGGRPSMDPRAPATPLLTPHSPHNSADAGISVAVHTVPQHHAFRTPRARPSLASLSSYSGGPSPDKRQRRQSSESSRSEEDPVGAEPPVPLQKTHAPLAPRWKDYSFREADLYYRTPPPDDDDDDDKEIHAGGSASSSLSSRSKMPTVWVQLKTRRARAASPGNNGGSSDGGTKKGFEVRRPPRPPGMAPSPVSPAPSLSAPPPAASSNPH</sequence>
<feature type="compositionally biased region" description="Basic and acidic residues" evidence="1">
    <location>
        <begin position="763"/>
        <end position="774"/>
    </location>
</feature>
<dbReference type="STRING" id="644358.A0A0C4E1F9"/>
<keyword evidence="5" id="KW-1185">Reference proteome</keyword>
<feature type="region of interest" description="Disordered" evidence="1">
    <location>
        <begin position="702"/>
        <end position="873"/>
    </location>
</feature>
<dbReference type="VEuPathDB" id="FungiDB:MAPG_06220"/>
<evidence type="ECO:0000313" key="3">
    <source>
        <dbReference type="EMBL" id="KLU87218.1"/>
    </source>
</evidence>
<feature type="transmembrane region" description="Helical" evidence="2">
    <location>
        <begin position="371"/>
        <end position="391"/>
    </location>
</feature>
<dbReference type="EMBL" id="GL876970">
    <property type="protein sequence ID" value="KLU87218.1"/>
    <property type="molecule type" value="Genomic_DNA"/>
</dbReference>
<feature type="region of interest" description="Disordered" evidence="1">
    <location>
        <begin position="647"/>
        <end position="689"/>
    </location>
</feature>
<organism evidence="4 5">
    <name type="scientific">Magnaporthiopsis poae (strain ATCC 64411 / 73-15)</name>
    <name type="common">Kentucky bluegrass fungus</name>
    <name type="synonym">Magnaporthe poae</name>
    <dbReference type="NCBI Taxonomy" id="644358"/>
    <lineage>
        <taxon>Eukaryota</taxon>
        <taxon>Fungi</taxon>
        <taxon>Dikarya</taxon>
        <taxon>Ascomycota</taxon>
        <taxon>Pezizomycotina</taxon>
        <taxon>Sordariomycetes</taxon>
        <taxon>Sordariomycetidae</taxon>
        <taxon>Magnaporthales</taxon>
        <taxon>Magnaporthaceae</taxon>
        <taxon>Magnaporthiopsis</taxon>
    </lineage>
</organism>
<feature type="transmembrane region" description="Helical" evidence="2">
    <location>
        <begin position="597"/>
        <end position="620"/>
    </location>
</feature>
<dbReference type="PANTHER" id="PTHR31145">
    <property type="entry name" value="INTEGRAL MEMBRANE PROTEIN (AFU_ORTHOLOGUE AFUA_7G01610)"/>
    <property type="match status" value="1"/>
</dbReference>
<name>A0A0C4E1F9_MAGP6</name>
<dbReference type="EnsemblFungi" id="MAPG_06220T0">
    <property type="protein sequence ID" value="MAPG_06220T0"/>
    <property type="gene ID" value="MAPG_06220"/>
</dbReference>
<dbReference type="GO" id="GO:0055085">
    <property type="term" value="P:transmembrane transport"/>
    <property type="evidence" value="ECO:0007669"/>
    <property type="project" value="TreeGrafter"/>
</dbReference>
<protein>
    <submittedName>
        <fullName evidence="3 4">Uncharacterized protein</fullName>
    </submittedName>
</protein>
<feature type="compositionally biased region" description="Basic and acidic residues" evidence="1">
    <location>
        <begin position="834"/>
        <end position="843"/>
    </location>
</feature>
<feature type="region of interest" description="Disordered" evidence="1">
    <location>
        <begin position="1"/>
        <end position="29"/>
    </location>
</feature>
<keyword evidence="2" id="KW-0472">Membrane</keyword>
<evidence type="ECO:0000313" key="5">
    <source>
        <dbReference type="Proteomes" id="UP000011715"/>
    </source>
</evidence>
<reference evidence="5" key="2">
    <citation type="submission" date="2010-05" db="EMBL/GenBank/DDBJ databases">
        <title>The genome sequence of Magnaporthe poae strain ATCC 64411.</title>
        <authorList>
            <person name="Ma L.-J."/>
            <person name="Dead R."/>
            <person name="Young S."/>
            <person name="Zeng Q."/>
            <person name="Koehrsen M."/>
            <person name="Alvarado L."/>
            <person name="Berlin A."/>
            <person name="Chapman S.B."/>
            <person name="Chen Z."/>
            <person name="Freedman E."/>
            <person name="Gellesch M."/>
            <person name="Goldberg J."/>
            <person name="Griggs A."/>
            <person name="Gujja S."/>
            <person name="Heilman E.R."/>
            <person name="Heiman D."/>
            <person name="Hepburn T."/>
            <person name="Howarth C."/>
            <person name="Jen D."/>
            <person name="Larson L."/>
            <person name="Mehta T."/>
            <person name="Neiman D."/>
            <person name="Pearson M."/>
            <person name="Roberts A."/>
            <person name="Saif S."/>
            <person name="Shea T."/>
            <person name="Shenoy N."/>
            <person name="Sisk P."/>
            <person name="Stolte C."/>
            <person name="Sykes S."/>
            <person name="Walk T."/>
            <person name="White J."/>
            <person name="Yandava C."/>
            <person name="Haas B."/>
            <person name="Nusbaum C."/>
            <person name="Birren B."/>
        </authorList>
    </citation>
    <scope>NUCLEOTIDE SEQUENCE [LARGE SCALE GENOMIC DNA]</scope>
    <source>
        <strain evidence="5">ATCC 64411 / 73-15</strain>
    </source>
</reference>
<keyword evidence="2" id="KW-1133">Transmembrane helix</keyword>
<dbReference type="OrthoDB" id="269822at2759"/>
<feature type="compositionally biased region" description="Pro residues" evidence="1">
    <location>
        <begin position="846"/>
        <end position="867"/>
    </location>
</feature>